<evidence type="ECO:0000256" key="6">
    <source>
        <dbReference type="ARBA" id="ARBA00022553"/>
    </source>
</evidence>
<accession>A0AAV4LSX3</accession>
<evidence type="ECO:0000256" key="12">
    <source>
        <dbReference type="ARBA" id="ARBA00022777"/>
    </source>
</evidence>
<dbReference type="EC" id="2.7.11.23" evidence="3"/>
<dbReference type="EMBL" id="BPLF01000002">
    <property type="protein sequence ID" value="GIX62685.1"/>
    <property type="molecule type" value="Genomic_DNA"/>
</dbReference>
<comment type="cofactor">
    <cofactor evidence="1">
        <name>Mg(2+)</name>
        <dbReference type="ChEBI" id="CHEBI:18420"/>
    </cofactor>
</comment>
<feature type="binding site" evidence="23">
    <location>
        <position position="32"/>
    </location>
    <ligand>
        <name>ATP</name>
        <dbReference type="ChEBI" id="CHEBI:30616"/>
    </ligand>
</feature>
<keyword evidence="5" id="KW-0723">Serine/threonine-protein kinase</keyword>
<keyword evidence="11" id="KW-0498">Mitosis</keyword>
<dbReference type="GO" id="GO:0051301">
    <property type="term" value="P:cell division"/>
    <property type="evidence" value="ECO:0007669"/>
    <property type="project" value="UniProtKB-KW"/>
</dbReference>
<dbReference type="SUPFAM" id="SSF56112">
    <property type="entry name" value="Protein kinase-like (PK-like)"/>
    <property type="match status" value="2"/>
</dbReference>
<evidence type="ECO:0000256" key="16">
    <source>
        <dbReference type="ARBA" id="ARBA00038543"/>
    </source>
</evidence>
<evidence type="ECO:0000313" key="26">
    <source>
        <dbReference type="EMBL" id="GIX62685.1"/>
    </source>
</evidence>
<dbReference type="RefSeq" id="XP_067714754.1">
    <property type="nucleotide sequence ID" value="XM_067858653.1"/>
</dbReference>
<dbReference type="Proteomes" id="UP001497744">
    <property type="component" value="Unassembled WGS sequence"/>
</dbReference>
<keyword evidence="14" id="KW-0460">Magnesium</keyword>
<evidence type="ECO:0000256" key="17">
    <source>
        <dbReference type="ARBA" id="ARBA00039612"/>
    </source>
</evidence>
<comment type="caution">
    <text evidence="26">The sequence shown here is derived from an EMBL/GenBank/DDBJ whole genome shotgun (WGS) entry which is preliminary data.</text>
</comment>
<dbReference type="InterPro" id="IPR000719">
    <property type="entry name" value="Prot_kinase_dom"/>
</dbReference>
<keyword evidence="6" id="KW-0597">Phosphoprotein</keyword>
<evidence type="ECO:0000256" key="3">
    <source>
        <dbReference type="ARBA" id="ARBA00012409"/>
    </source>
</evidence>
<proteinExistence type="predicted"/>
<keyword evidence="27" id="KW-1185">Reference proteome</keyword>
<dbReference type="AlphaFoldDB" id="A0AAV4LSX3"/>
<dbReference type="GO" id="GO:0046872">
    <property type="term" value="F:metal ion binding"/>
    <property type="evidence" value="ECO:0007669"/>
    <property type="project" value="UniProtKB-KW"/>
</dbReference>
<feature type="region of interest" description="Disordered" evidence="24">
    <location>
        <begin position="35"/>
        <end position="199"/>
    </location>
</feature>
<dbReference type="PANTHER" id="PTHR24056">
    <property type="entry name" value="CELL DIVISION PROTEIN KINASE"/>
    <property type="match status" value="1"/>
</dbReference>
<keyword evidence="8" id="KW-0808">Transferase</keyword>
<comment type="subunit">
    <text evidence="16">May form a complex composed of at least the catalytic subunit CRK2 and a cyclin.</text>
</comment>
<evidence type="ECO:0000256" key="20">
    <source>
        <dbReference type="ARBA" id="ARBA00047811"/>
    </source>
</evidence>
<evidence type="ECO:0000256" key="9">
    <source>
        <dbReference type="ARBA" id="ARBA00022723"/>
    </source>
</evidence>
<dbReference type="Gene3D" id="3.30.200.20">
    <property type="entry name" value="Phosphorylase Kinase, domain 1"/>
    <property type="match status" value="1"/>
</dbReference>
<evidence type="ECO:0000256" key="13">
    <source>
        <dbReference type="ARBA" id="ARBA00022840"/>
    </source>
</evidence>
<keyword evidence="10 23" id="KW-0547">Nucleotide-binding</keyword>
<evidence type="ECO:0000256" key="1">
    <source>
        <dbReference type="ARBA" id="ARBA00001946"/>
    </source>
</evidence>
<sequence>MKRYHKMEKIGEGTYGVVYKAQDTHGEIFALKKIRVEEEDEGIPSTGRWPRPLAATTRSDPRNQPAEGASPPQHRVAARRNPERQVPDAGVRVPRPGPEEAARRLRRRSGVLHCQVLSIPAPQGRRLLPRTSHPAPRPEAAEPAHKPRRRAEAGGLRSGAVSSRASAANAPQGLRHPGAELHARSGDPLVPRPRRPDGVEEVLHGGRHLERRVHLRRWVPRPAAVTARRDDQRRPPVSRRLRAGPAEADLQAAGLPRREHVAAGARAARLQPRLRAVRAPAVERNRGFPLRRADASQVPKLSEEGVDLISKMLQLDPYQRISAKEALCHEYFEDVPESQSPQQ</sequence>
<evidence type="ECO:0000256" key="11">
    <source>
        <dbReference type="ARBA" id="ARBA00022776"/>
    </source>
</evidence>
<keyword evidence="7 26" id="KW-0132">Cell division</keyword>
<evidence type="ECO:0000256" key="8">
    <source>
        <dbReference type="ARBA" id="ARBA00022679"/>
    </source>
</evidence>
<dbReference type="PROSITE" id="PS00107">
    <property type="entry name" value="PROTEIN_KINASE_ATP"/>
    <property type="match status" value="1"/>
</dbReference>
<protein>
    <recommendedName>
        <fullName evidence="17">Cyclin-dependent kinase 2 homolog</fullName>
        <ecNumber evidence="4">2.7.11.22</ecNumber>
        <ecNumber evidence="3">2.7.11.23</ecNumber>
    </recommendedName>
    <alternativeName>
        <fullName evidence="18">Cell division control protein 2 homolog</fullName>
    </alternativeName>
    <alternativeName>
        <fullName evidence="19">cdc2-related kinase 2</fullName>
    </alternativeName>
</protein>
<evidence type="ECO:0000256" key="4">
    <source>
        <dbReference type="ARBA" id="ARBA00012425"/>
    </source>
</evidence>
<evidence type="ECO:0000256" key="5">
    <source>
        <dbReference type="ARBA" id="ARBA00022527"/>
    </source>
</evidence>
<comment type="catalytic activity">
    <reaction evidence="22">
        <text>[DNA-directed RNA polymerase] + ATP = phospho-[DNA-directed RNA polymerase] + ADP + H(+)</text>
        <dbReference type="Rhea" id="RHEA:10216"/>
        <dbReference type="Rhea" id="RHEA-COMP:11321"/>
        <dbReference type="Rhea" id="RHEA-COMP:11322"/>
        <dbReference type="ChEBI" id="CHEBI:15378"/>
        <dbReference type="ChEBI" id="CHEBI:30616"/>
        <dbReference type="ChEBI" id="CHEBI:43176"/>
        <dbReference type="ChEBI" id="CHEBI:68546"/>
        <dbReference type="ChEBI" id="CHEBI:456216"/>
        <dbReference type="EC" id="2.7.11.23"/>
    </reaction>
</comment>
<dbReference type="PANTHER" id="PTHR24056:SF46">
    <property type="entry name" value="CYCLIN-DEPENDENT KINASE 5"/>
    <property type="match status" value="1"/>
</dbReference>
<evidence type="ECO:0000256" key="24">
    <source>
        <dbReference type="SAM" id="MobiDB-lite"/>
    </source>
</evidence>
<dbReference type="InterPro" id="IPR017441">
    <property type="entry name" value="Protein_kinase_ATP_BS"/>
</dbReference>
<dbReference type="GeneID" id="94194166"/>
<dbReference type="InterPro" id="IPR011009">
    <property type="entry name" value="Kinase-like_dom_sf"/>
</dbReference>
<organism evidence="26 27">
    <name type="scientific">Babesia caballi</name>
    <dbReference type="NCBI Taxonomy" id="5871"/>
    <lineage>
        <taxon>Eukaryota</taxon>
        <taxon>Sar</taxon>
        <taxon>Alveolata</taxon>
        <taxon>Apicomplexa</taxon>
        <taxon>Aconoidasida</taxon>
        <taxon>Piroplasmida</taxon>
        <taxon>Babesiidae</taxon>
        <taxon>Babesia</taxon>
    </lineage>
</organism>
<keyword evidence="12" id="KW-0418">Kinase</keyword>
<dbReference type="Gene3D" id="1.10.510.10">
    <property type="entry name" value="Transferase(Phosphotransferase) domain 1"/>
    <property type="match status" value="1"/>
</dbReference>
<comment type="subcellular location">
    <subcellularLocation>
        <location evidence="2">Cytoplasm</location>
    </subcellularLocation>
</comment>
<dbReference type="InterPro" id="IPR050108">
    <property type="entry name" value="CDK"/>
</dbReference>
<dbReference type="GO" id="GO:0005737">
    <property type="term" value="C:cytoplasm"/>
    <property type="evidence" value="ECO:0007669"/>
    <property type="project" value="UniProtKB-SubCell"/>
</dbReference>
<evidence type="ECO:0000256" key="2">
    <source>
        <dbReference type="ARBA" id="ARBA00004496"/>
    </source>
</evidence>
<evidence type="ECO:0000256" key="21">
    <source>
        <dbReference type="ARBA" id="ARBA00048367"/>
    </source>
</evidence>
<evidence type="ECO:0000256" key="18">
    <source>
        <dbReference type="ARBA" id="ARBA00041902"/>
    </source>
</evidence>
<evidence type="ECO:0000256" key="10">
    <source>
        <dbReference type="ARBA" id="ARBA00022741"/>
    </source>
</evidence>
<comment type="catalytic activity">
    <reaction evidence="20">
        <text>L-threonyl-[protein] + ATP = O-phospho-L-threonyl-[protein] + ADP + H(+)</text>
        <dbReference type="Rhea" id="RHEA:46608"/>
        <dbReference type="Rhea" id="RHEA-COMP:11060"/>
        <dbReference type="Rhea" id="RHEA-COMP:11605"/>
        <dbReference type="ChEBI" id="CHEBI:15378"/>
        <dbReference type="ChEBI" id="CHEBI:30013"/>
        <dbReference type="ChEBI" id="CHEBI:30616"/>
        <dbReference type="ChEBI" id="CHEBI:61977"/>
        <dbReference type="ChEBI" id="CHEBI:456216"/>
        <dbReference type="EC" id="2.7.11.22"/>
    </reaction>
</comment>
<dbReference type="SMART" id="SM00220">
    <property type="entry name" value="S_TKc"/>
    <property type="match status" value="1"/>
</dbReference>
<evidence type="ECO:0000256" key="15">
    <source>
        <dbReference type="ARBA" id="ARBA00023306"/>
    </source>
</evidence>
<evidence type="ECO:0000256" key="22">
    <source>
        <dbReference type="ARBA" id="ARBA00049280"/>
    </source>
</evidence>
<keyword evidence="15" id="KW-0131">Cell cycle</keyword>
<keyword evidence="13 23" id="KW-0067">ATP-binding</keyword>
<dbReference type="GO" id="GO:0005634">
    <property type="term" value="C:nucleus"/>
    <property type="evidence" value="ECO:0007669"/>
    <property type="project" value="TreeGrafter"/>
</dbReference>
<evidence type="ECO:0000256" key="19">
    <source>
        <dbReference type="ARBA" id="ARBA00042858"/>
    </source>
</evidence>
<evidence type="ECO:0000313" key="27">
    <source>
        <dbReference type="Proteomes" id="UP001497744"/>
    </source>
</evidence>
<gene>
    <name evidence="26" type="ORF">BcabD6B2_21200</name>
</gene>
<dbReference type="EC" id="2.7.11.22" evidence="4"/>
<name>A0AAV4LSX3_BABCB</name>
<comment type="catalytic activity">
    <reaction evidence="21">
        <text>L-seryl-[protein] + ATP = O-phospho-L-seryl-[protein] + ADP + H(+)</text>
        <dbReference type="Rhea" id="RHEA:17989"/>
        <dbReference type="Rhea" id="RHEA-COMP:9863"/>
        <dbReference type="Rhea" id="RHEA-COMP:11604"/>
        <dbReference type="ChEBI" id="CHEBI:15378"/>
        <dbReference type="ChEBI" id="CHEBI:29999"/>
        <dbReference type="ChEBI" id="CHEBI:30616"/>
        <dbReference type="ChEBI" id="CHEBI:83421"/>
        <dbReference type="ChEBI" id="CHEBI:456216"/>
        <dbReference type="EC" id="2.7.11.22"/>
    </reaction>
</comment>
<dbReference type="GO" id="GO:0005524">
    <property type="term" value="F:ATP binding"/>
    <property type="evidence" value="ECO:0007669"/>
    <property type="project" value="UniProtKB-UniRule"/>
</dbReference>
<evidence type="ECO:0000256" key="23">
    <source>
        <dbReference type="PROSITE-ProRule" id="PRU10141"/>
    </source>
</evidence>
<feature type="domain" description="Protein kinase" evidence="25">
    <location>
        <begin position="4"/>
        <end position="332"/>
    </location>
</feature>
<feature type="compositionally biased region" description="Low complexity" evidence="24">
    <location>
        <begin position="153"/>
        <end position="170"/>
    </location>
</feature>
<dbReference type="GO" id="GO:0008353">
    <property type="term" value="F:RNA polymerase II CTD heptapeptide repeat kinase activity"/>
    <property type="evidence" value="ECO:0007669"/>
    <property type="project" value="UniProtKB-EC"/>
</dbReference>
<evidence type="ECO:0000256" key="7">
    <source>
        <dbReference type="ARBA" id="ARBA00022618"/>
    </source>
</evidence>
<keyword evidence="9" id="KW-0479">Metal-binding</keyword>
<evidence type="ECO:0000256" key="14">
    <source>
        <dbReference type="ARBA" id="ARBA00022842"/>
    </source>
</evidence>
<evidence type="ECO:0000259" key="25">
    <source>
        <dbReference type="SMART" id="SM00220"/>
    </source>
</evidence>
<reference evidence="26 27" key="1">
    <citation type="submission" date="2021-06" db="EMBL/GenBank/DDBJ databases">
        <title>Genome sequence of Babesia caballi.</title>
        <authorList>
            <person name="Yamagishi J."/>
            <person name="Kidaka T."/>
            <person name="Ochi A."/>
        </authorList>
    </citation>
    <scope>NUCLEOTIDE SEQUENCE [LARGE SCALE GENOMIC DNA]</scope>
    <source>
        <strain evidence="26">USDA-D6B2</strain>
    </source>
</reference>
<dbReference type="GO" id="GO:0004693">
    <property type="term" value="F:cyclin-dependent protein serine/threonine kinase activity"/>
    <property type="evidence" value="ECO:0007669"/>
    <property type="project" value="UniProtKB-EC"/>
</dbReference>